<evidence type="ECO:0000256" key="4">
    <source>
        <dbReference type="ARBA" id="ARBA00023315"/>
    </source>
</evidence>
<dbReference type="RefSeq" id="WP_386027876.1">
    <property type="nucleotide sequence ID" value="NZ_JBHUHX010000043.1"/>
</dbReference>
<organism evidence="5 6">
    <name type="scientific">Thiorhodococcus fuscus</name>
    <dbReference type="NCBI Taxonomy" id="527200"/>
    <lineage>
        <taxon>Bacteria</taxon>
        <taxon>Pseudomonadati</taxon>
        <taxon>Pseudomonadota</taxon>
        <taxon>Gammaproteobacteria</taxon>
        <taxon>Chromatiales</taxon>
        <taxon>Chromatiaceae</taxon>
        <taxon>Thiorhodococcus</taxon>
    </lineage>
</organism>
<dbReference type="PROSITE" id="PS00101">
    <property type="entry name" value="HEXAPEP_TRANSFERASES"/>
    <property type="match status" value="1"/>
</dbReference>
<dbReference type="Gene3D" id="2.160.10.10">
    <property type="entry name" value="Hexapeptide repeat proteins"/>
    <property type="match status" value="1"/>
</dbReference>
<dbReference type="InterPro" id="IPR001451">
    <property type="entry name" value="Hexapep"/>
</dbReference>
<sequence>MSESPASMASWIDQPPPNYRMFPVGDGYAYLHETCKISARLTIGRFSYINAGAVLGGKYPIRIGAFCSIAAELYAWTWESHQTDYVTTSPLRLILGVQTSYPVIVDKPQGITLGNDVYLGHQVRLMPGVSIGDGAVVAARAVVTHDLEPYGIYGGVPARLIRKRFADPVVSALLNVRWWDWPIQKIQRNTAFFDLKLSELKTADSLYATIVE</sequence>
<evidence type="ECO:0000256" key="1">
    <source>
        <dbReference type="ARBA" id="ARBA00007274"/>
    </source>
</evidence>
<dbReference type="SUPFAM" id="SSF51161">
    <property type="entry name" value="Trimeric LpxA-like enzymes"/>
    <property type="match status" value="1"/>
</dbReference>
<evidence type="ECO:0000313" key="6">
    <source>
        <dbReference type="Proteomes" id="UP001597337"/>
    </source>
</evidence>
<proteinExistence type="inferred from homology"/>
<evidence type="ECO:0000256" key="2">
    <source>
        <dbReference type="ARBA" id="ARBA00022679"/>
    </source>
</evidence>
<accession>A0ABW4YC19</accession>
<keyword evidence="6" id="KW-1185">Reference proteome</keyword>
<dbReference type="InterPro" id="IPR050179">
    <property type="entry name" value="Trans_hexapeptide_repeat"/>
</dbReference>
<dbReference type="PANTHER" id="PTHR43300">
    <property type="entry name" value="ACETYLTRANSFERASE"/>
    <property type="match status" value="1"/>
</dbReference>
<dbReference type="Pfam" id="PF00132">
    <property type="entry name" value="Hexapep"/>
    <property type="match status" value="1"/>
</dbReference>
<comment type="similarity">
    <text evidence="1">Belongs to the transferase hexapeptide repeat family.</text>
</comment>
<dbReference type="EC" id="2.3.1.-" evidence="5"/>
<gene>
    <name evidence="5" type="ORF">ACFSJC_15085</name>
</gene>
<dbReference type="GO" id="GO:0016746">
    <property type="term" value="F:acyltransferase activity"/>
    <property type="evidence" value="ECO:0007669"/>
    <property type="project" value="UniProtKB-KW"/>
</dbReference>
<keyword evidence="4 5" id="KW-0012">Acyltransferase</keyword>
<reference evidence="6" key="1">
    <citation type="journal article" date="2019" name="Int. J. Syst. Evol. Microbiol.">
        <title>The Global Catalogue of Microorganisms (GCM) 10K type strain sequencing project: providing services to taxonomists for standard genome sequencing and annotation.</title>
        <authorList>
            <consortium name="The Broad Institute Genomics Platform"/>
            <consortium name="The Broad Institute Genome Sequencing Center for Infectious Disease"/>
            <person name="Wu L."/>
            <person name="Ma J."/>
        </authorList>
    </citation>
    <scope>NUCLEOTIDE SEQUENCE [LARGE SCALE GENOMIC DNA]</scope>
    <source>
        <strain evidence="6">KACC 12597</strain>
    </source>
</reference>
<dbReference type="CDD" id="cd03349">
    <property type="entry name" value="LbH_XAT"/>
    <property type="match status" value="1"/>
</dbReference>
<evidence type="ECO:0000313" key="5">
    <source>
        <dbReference type="EMBL" id="MFD2113173.1"/>
    </source>
</evidence>
<dbReference type="EMBL" id="JBHUHX010000043">
    <property type="protein sequence ID" value="MFD2113173.1"/>
    <property type="molecule type" value="Genomic_DNA"/>
</dbReference>
<name>A0ABW4YC19_9GAMM</name>
<dbReference type="Proteomes" id="UP001597337">
    <property type="component" value="Unassembled WGS sequence"/>
</dbReference>
<comment type="caution">
    <text evidence="5">The sequence shown here is derived from an EMBL/GenBank/DDBJ whole genome shotgun (WGS) entry which is preliminary data.</text>
</comment>
<dbReference type="PANTHER" id="PTHR43300:SF11">
    <property type="entry name" value="ACETYLTRANSFERASE RV3034C-RELATED"/>
    <property type="match status" value="1"/>
</dbReference>
<evidence type="ECO:0000256" key="3">
    <source>
        <dbReference type="ARBA" id="ARBA00022737"/>
    </source>
</evidence>
<dbReference type="InterPro" id="IPR018357">
    <property type="entry name" value="Hexapep_transf_CS"/>
</dbReference>
<dbReference type="InterPro" id="IPR011004">
    <property type="entry name" value="Trimer_LpxA-like_sf"/>
</dbReference>
<protein>
    <submittedName>
        <fullName evidence="5">CatB-related O-acetyltransferase</fullName>
        <ecNumber evidence="5">2.3.1.-</ecNumber>
    </submittedName>
</protein>
<keyword evidence="2 5" id="KW-0808">Transferase</keyword>
<keyword evidence="3" id="KW-0677">Repeat</keyword>